<dbReference type="EMBL" id="JADEWZ010000009">
    <property type="protein sequence ID" value="MBE9115845.1"/>
    <property type="molecule type" value="Genomic_DNA"/>
</dbReference>
<evidence type="ECO:0000313" key="2">
    <source>
        <dbReference type="Proteomes" id="UP000654482"/>
    </source>
</evidence>
<name>A0A8J7J9V1_9CYAN</name>
<dbReference type="Proteomes" id="UP000654482">
    <property type="component" value="Unassembled WGS sequence"/>
</dbReference>
<protein>
    <submittedName>
        <fullName evidence="1">Uncharacterized protein</fullName>
    </submittedName>
</protein>
<reference evidence="1" key="1">
    <citation type="submission" date="2020-10" db="EMBL/GenBank/DDBJ databases">
        <authorList>
            <person name="Castelo-Branco R."/>
            <person name="Eusebio N."/>
            <person name="Adriana R."/>
            <person name="Vieira A."/>
            <person name="Brugerolle De Fraissinette N."/>
            <person name="Rezende De Castro R."/>
            <person name="Schneider M.P."/>
            <person name="Vasconcelos V."/>
            <person name="Leao P.N."/>
        </authorList>
    </citation>
    <scope>NUCLEOTIDE SEQUENCE</scope>
    <source>
        <strain evidence="1">LEGE 07157</strain>
    </source>
</reference>
<gene>
    <name evidence="1" type="ORF">IQ249_08065</name>
</gene>
<dbReference type="RefSeq" id="WP_194028938.1">
    <property type="nucleotide sequence ID" value="NZ_JADEWZ010000009.1"/>
</dbReference>
<organism evidence="1 2">
    <name type="scientific">Lusitaniella coriacea LEGE 07157</name>
    <dbReference type="NCBI Taxonomy" id="945747"/>
    <lineage>
        <taxon>Bacteria</taxon>
        <taxon>Bacillati</taxon>
        <taxon>Cyanobacteriota</taxon>
        <taxon>Cyanophyceae</taxon>
        <taxon>Spirulinales</taxon>
        <taxon>Lusitaniellaceae</taxon>
        <taxon>Lusitaniella</taxon>
    </lineage>
</organism>
<comment type="caution">
    <text evidence="1">The sequence shown here is derived from an EMBL/GenBank/DDBJ whole genome shotgun (WGS) entry which is preliminary data.</text>
</comment>
<sequence>MLLKTQEPRGALIGTKRAKMKKNAMSEDANAKLSKYWYIVRLDSMGRCKTQIQSEAETFFKQQFAGYLGLKTVNNRNIQRRLVDGKTQRRDGEIAETCLRCFVSNQLKDFCFSLEQKFGKTHDFTREELLPLVLVEGEDRSLISRILDTFDPERSNLSTWTVRLVKGDRAIKRFLLERGIEHISDWLLLVRVTPGGLHRILTTFERTDAEIARSLQLLEQFHQIYRTEFLRDRKPGSHQAYPKPTPDQLQRIAQRLTPSPSPEQVLHQLQNLSQLLRRDRLRQKGVALPEDESLDIPKARNRVYQQAETEDEQSGFLNEYRQQFNSCLQRAVQTTIENRVAYFIQGRNTPRRREQAIEKSEKFLTGLRLFYCQGLSMGDIASRISLKDQPRVSRLLELENLRSDIARNTLSCLKKHIFQIAQDYANPDRLRDLATQIESLLSEEISRVMETDKKEIHAVHHNFPTSQLAQNICQYLNSQQ</sequence>
<keyword evidence="2" id="KW-1185">Reference proteome</keyword>
<dbReference type="AlphaFoldDB" id="A0A8J7J9V1"/>
<evidence type="ECO:0000313" key="1">
    <source>
        <dbReference type="EMBL" id="MBE9115845.1"/>
    </source>
</evidence>
<proteinExistence type="predicted"/>
<accession>A0A8J7J9V1</accession>